<evidence type="ECO:0000256" key="1">
    <source>
        <dbReference type="PROSITE-ProRule" id="PRU00325"/>
    </source>
</evidence>
<dbReference type="Pfam" id="PF09588">
    <property type="entry name" value="YqaJ"/>
    <property type="match status" value="1"/>
</dbReference>
<dbReference type="InterPro" id="IPR011335">
    <property type="entry name" value="Restrct_endonuc-II-like"/>
</dbReference>
<keyword evidence="4" id="KW-1185">Reference proteome</keyword>
<dbReference type="EMBL" id="JAZGQO010000018">
    <property type="protein sequence ID" value="KAK6167050.1"/>
    <property type="molecule type" value="Genomic_DNA"/>
</dbReference>
<dbReference type="SUPFAM" id="SSF68906">
    <property type="entry name" value="SAP domain"/>
    <property type="match status" value="1"/>
</dbReference>
<organism evidence="3 4">
    <name type="scientific">Patella caerulea</name>
    <name type="common">Rayed Mediterranean limpet</name>
    <dbReference type="NCBI Taxonomy" id="87958"/>
    <lineage>
        <taxon>Eukaryota</taxon>
        <taxon>Metazoa</taxon>
        <taxon>Spiralia</taxon>
        <taxon>Lophotrochozoa</taxon>
        <taxon>Mollusca</taxon>
        <taxon>Gastropoda</taxon>
        <taxon>Patellogastropoda</taxon>
        <taxon>Patelloidea</taxon>
        <taxon>Patellidae</taxon>
        <taxon>Patella</taxon>
    </lineage>
</organism>
<sequence>MANKESTDAFNPNNCKVCDLRRFLRDHGEFVSGNKTELIQRVKGALQLGVKPLNKIAENDEEIANRRKHEKIITPLGEDLPDPMLLKNNWTSSVEDIPSINEKDLYNYLVLNTQRTFDHDQMKANRALKAKVFFKDGHVHNLQYHQIRDNCSHCFVKCKVMPSISTQKENQKPDYDVWLCMSKMSGQIHSAGCNCNAGEGESCSHIAGMLYGLVDLSEKKKDGLNSSTSIECWWIKPSRKRKLSPKKSQDLAFKKHKFNDTSRESVKKITQEKNVKTIDLKKFSEKLFSVNKHAAWLYANKFSLPTPQHVIQVDEIPKLHSVQYMYRDNVNLNDDMCINNFTSYFSSLKVNTFDCKAIERETRVQSNNSDWHIARLGRLTASNFGTICKRKVSTPPECLVKTLMKYDVEEYDGPSVRWGRSHERAARRTYKSFQKKKHENFACNESGLCVNEHYPHLGASPDGLVSCKCCGEGLLEIKCPFTWRFTSPLEASNDPLFSCSIEDGKQMLKRRHAYHFQVQGQMAICQKKYCDFFVWTLTGFSIERIVFNSEFWEDCVQKLNSFYLTAIIPELFSERVKRGLKLYNVPAK</sequence>
<dbReference type="CDD" id="cd22343">
    <property type="entry name" value="PDDEXK_lambda_exonuclease-like"/>
    <property type="match status" value="1"/>
</dbReference>
<dbReference type="PANTHER" id="PTHR47526:SF3">
    <property type="entry name" value="PHD-TYPE DOMAIN-CONTAINING PROTEIN"/>
    <property type="match status" value="1"/>
</dbReference>
<keyword evidence="1" id="KW-0863">Zinc-finger</keyword>
<proteinExistence type="predicted"/>
<dbReference type="InterPro" id="IPR036361">
    <property type="entry name" value="SAP_dom_sf"/>
</dbReference>
<feature type="domain" description="SWIM-type" evidence="2">
    <location>
        <begin position="175"/>
        <end position="214"/>
    </location>
</feature>
<reference evidence="3 4" key="1">
    <citation type="submission" date="2024-01" db="EMBL/GenBank/DDBJ databases">
        <title>The genome of the rayed Mediterranean limpet Patella caerulea (Linnaeus, 1758).</title>
        <authorList>
            <person name="Anh-Thu Weber A."/>
            <person name="Halstead-Nussloch G."/>
        </authorList>
    </citation>
    <scope>NUCLEOTIDE SEQUENCE [LARGE SCALE GENOMIC DNA]</scope>
    <source>
        <strain evidence="3">AATW-2023a</strain>
        <tissue evidence="3">Whole specimen</tissue>
    </source>
</reference>
<evidence type="ECO:0000259" key="2">
    <source>
        <dbReference type="PROSITE" id="PS50966"/>
    </source>
</evidence>
<dbReference type="SUPFAM" id="SSF52980">
    <property type="entry name" value="Restriction endonuclease-like"/>
    <property type="match status" value="1"/>
</dbReference>
<dbReference type="InterPro" id="IPR019080">
    <property type="entry name" value="YqaJ_viral_recombinase"/>
</dbReference>
<protein>
    <recommendedName>
        <fullName evidence="2">SWIM-type domain-containing protein</fullName>
    </recommendedName>
</protein>
<comment type="caution">
    <text evidence="3">The sequence shown here is derived from an EMBL/GenBank/DDBJ whole genome shotgun (WGS) entry which is preliminary data.</text>
</comment>
<evidence type="ECO:0000313" key="4">
    <source>
        <dbReference type="Proteomes" id="UP001347796"/>
    </source>
</evidence>
<dbReference type="PROSITE" id="PS50966">
    <property type="entry name" value="ZF_SWIM"/>
    <property type="match status" value="1"/>
</dbReference>
<dbReference type="Proteomes" id="UP001347796">
    <property type="component" value="Unassembled WGS sequence"/>
</dbReference>
<dbReference type="InterPro" id="IPR011604">
    <property type="entry name" value="PDDEXK-like_dom_sf"/>
</dbReference>
<keyword evidence="1" id="KW-0479">Metal-binding</keyword>
<name>A0AAN8G737_PATCE</name>
<dbReference type="GO" id="GO:0006281">
    <property type="term" value="P:DNA repair"/>
    <property type="evidence" value="ECO:0007669"/>
    <property type="project" value="UniProtKB-ARBA"/>
</dbReference>
<dbReference type="Pfam" id="PF02037">
    <property type="entry name" value="SAP"/>
    <property type="match status" value="1"/>
</dbReference>
<dbReference type="PANTHER" id="PTHR47526">
    <property type="entry name" value="ATP-DEPENDENT DNA HELICASE"/>
    <property type="match status" value="1"/>
</dbReference>
<dbReference type="AlphaFoldDB" id="A0AAN8G737"/>
<dbReference type="InterPro" id="IPR007527">
    <property type="entry name" value="Znf_SWIM"/>
</dbReference>
<dbReference type="InterPro" id="IPR003034">
    <property type="entry name" value="SAP_dom"/>
</dbReference>
<keyword evidence="1" id="KW-0862">Zinc</keyword>
<evidence type="ECO:0000313" key="3">
    <source>
        <dbReference type="EMBL" id="KAK6167050.1"/>
    </source>
</evidence>
<accession>A0AAN8G737</accession>
<dbReference type="Gene3D" id="3.90.320.10">
    <property type="match status" value="1"/>
</dbReference>
<gene>
    <name evidence="3" type="ORF">SNE40_021158</name>
</gene>
<dbReference type="GO" id="GO:0008270">
    <property type="term" value="F:zinc ion binding"/>
    <property type="evidence" value="ECO:0007669"/>
    <property type="project" value="UniProtKB-KW"/>
</dbReference>
<dbReference type="Gene3D" id="1.10.720.30">
    <property type="entry name" value="SAP domain"/>
    <property type="match status" value="1"/>
</dbReference>